<name>A0A9D2TD97_9FIRM</name>
<gene>
    <name evidence="6" type="ORF">H9931_05565</name>
</gene>
<comment type="cofactor">
    <cofactor evidence="1">
        <name>FAD</name>
        <dbReference type="ChEBI" id="CHEBI:57692"/>
    </cofactor>
</comment>
<dbReference type="InterPro" id="IPR004792">
    <property type="entry name" value="BaiN-like"/>
</dbReference>
<dbReference type="SUPFAM" id="SSF51905">
    <property type="entry name" value="FAD/NAD(P)-binding domain"/>
    <property type="match status" value="1"/>
</dbReference>
<dbReference type="Pfam" id="PF03486">
    <property type="entry name" value="HI0933_like"/>
    <property type="match status" value="1"/>
</dbReference>
<dbReference type="EMBL" id="DWWB01000026">
    <property type="protein sequence ID" value="HJC66175.1"/>
    <property type="molecule type" value="Genomic_DNA"/>
</dbReference>
<reference evidence="6" key="1">
    <citation type="journal article" date="2021" name="PeerJ">
        <title>Extensive microbial diversity within the chicken gut microbiome revealed by metagenomics and culture.</title>
        <authorList>
            <person name="Gilroy R."/>
            <person name="Ravi A."/>
            <person name="Getino M."/>
            <person name="Pursley I."/>
            <person name="Horton D.L."/>
            <person name="Alikhan N.F."/>
            <person name="Baker D."/>
            <person name="Gharbi K."/>
            <person name="Hall N."/>
            <person name="Watson M."/>
            <person name="Adriaenssens E.M."/>
            <person name="Foster-Nyarko E."/>
            <person name="Jarju S."/>
            <person name="Secka A."/>
            <person name="Antonio M."/>
            <person name="Oren A."/>
            <person name="Chaudhuri R.R."/>
            <person name="La Ragione R."/>
            <person name="Hildebrand F."/>
            <person name="Pallen M.J."/>
        </authorList>
    </citation>
    <scope>NUCLEOTIDE SEQUENCE</scope>
    <source>
        <strain evidence="6">CHK198-12963</strain>
    </source>
</reference>
<dbReference type="PRINTS" id="PR00368">
    <property type="entry name" value="FADPNR"/>
</dbReference>
<accession>A0A9D2TD97</accession>
<evidence type="ECO:0000259" key="5">
    <source>
        <dbReference type="Pfam" id="PF22780"/>
    </source>
</evidence>
<evidence type="ECO:0000256" key="3">
    <source>
        <dbReference type="ARBA" id="ARBA00022827"/>
    </source>
</evidence>
<feature type="domain" description="RsdA/BaiN/AoA(So)-like insert" evidence="5">
    <location>
        <begin position="193"/>
        <end position="355"/>
    </location>
</feature>
<dbReference type="Gene3D" id="3.50.50.60">
    <property type="entry name" value="FAD/NAD(P)-binding domain"/>
    <property type="match status" value="1"/>
</dbReference>
<reference evidence="6" key="2">
    <citation type="submission" date="2021-04" db="EMBL/GenBank/DDBJ databases">
        <authorList>
            <person name="Gilroy R."/>
        </authorList>
    </citation>
    <scope>NUCLEOTIDE SEQUENCE</scope>
    <source>
        <strain evidence="6">CHK198-12963</strain>
    </source>
</reference>
<keyword evidence="3" id="KW-0274">FAD</keyword>
<dbReference type="InterPro" id="IPR055178">
    <property type="entry name" value="RsdA/BaiN/AoA(So)-like_dom"/>
</dbReference>
<dbReference type="Proteomes" id="UP000823863">
    <property type="component" value="Unassembled WGS sequence"/>
</dbReference>
<dbReference type="PRINTS" id="PR00411">
    <property type="entry name" value="PNDRDTASEI"/>
</dbReference>
<dbReference type="InterPro" id="IPR057661">
    <property type="entry name" value="RsdA/BaiN/AoA(So)_Rossmann"/>
</dbReference>
<keyword evidence="2" id="KW-0285">Flavoprotein</keyword>
<dbReference type="Pfam" id="PF22780">
    <property type="entry name" value="HI0933_like_1st"/>
    <property type="match status" value="1"/>
</dbReference>
<dbReference type="InterPro" id="IPR036188">
    <property type="entry name" value="FAD/NAD-bd_sf"/>
</dbReference>
<feature type="domain" description="RsdA/BaiN/AoA(So)-like Rossmann fold-like" evidence="4">
    <location>
        <begin position="3"/>
        <end position="407"/>
    </location>
</feature>
<dbReference type="Gene3D" id="1.10.8.260">
    <property type="entry name" value="HI0933 insert domain-like"/>
    <property type="match status" value="1"/>
</dbReference>
<sequence length="409" mass="44276">MSQMIVIGGGAAGMMAAISGAKAGHQVRLLEKNEKLGKKIYITGKGRCNLTNACPMEDMMASVVTNSKFLYSSFYGFTNQDVMDLVESAGCPLKVERGGRVFPVSDHSSDIIRALADCMRQLGVQVSLNTEVESLIVEEGVCRGVVLKEGKKRLKADRVVVATGGLSYPSTGSTGDGYQWAREAGHKVTDLFPALVPFEAEELEDVKALQGLSLKNVEIAVHMGKRQLYREQGEMLFTHFGVSGPLILSASSFCAKAIRKCPLALLIDLKPALSMEQLDARILRDFSGAANKQFKNALNHLYPAKLIPVIIRRTGIDPEKPVNAITRQERQILCQMTKSLSFTLTSLRGFREAIITQGGISVKEIDPATMESKKVKGLYFAGEVLDLDGVTGGFNLQIAWSTGWAAGGA</sequence>
<protein>
    <submittedName>
        <fullName evidence="6">NAD(P)/FAD-dependent oxidoreductase</fullName>
    </submittedName>
</protein>
<dbReference type="PANTHER" id="PTHR42887">
    <property type="entry name" value="OS12G0638800 PROTEIN"/>
    <property type="match status" value="1"/>
</dbReference>
<evidence type="ECO:0000259" key="4">
    <source>
        <dbReference type="Pfam" id="PF03486"/>
    </source>
</evidence>
<evidence type="ECO:0000256" key="2">
    <source>
        <dbReference type="ARBA" id="ARBA00022630"/>
    </source>
</evidence>
<dbReference type="AlphaFoldDB" id="A0A9D2TD97"/>
<comment type="caution">
    <text evidence="6">The sequence shown here is derived from an EMBL/GenBank/DDBJ whole genome shotgun (WGS) entry which is preliminary data.</text>
</comment>
<evidence type="ECO:0000313" key="7">
    <source>
        <dbReference type="Proteomes" id="UP000823863"/>
    </source>
</evidence>
<evidence type="ECO:0000256" key="1">
    <source>
        <dbReference type="ARBA" id="ARBA00001974"/>
    </source>
</evidence>
<dbReference type="InterPro" id="IPR023166">
    <property type="entry name" value="BaiN-like_dom_sf"/>
</dbReference>
<dbReference type="SUPFAM" id="SSF160996">
    <property type="entry name" value="HI0933 insert domain-like"/>
    <property type="match status" value="1"/>
</dbReference>
<proteinExistence type="predicted"/>
<organism evidence="6 7">
    <name type="scientific">Candidatus Enterocloster excrementigallinarum</name>
    <dbReference type="NCBI Taxonomy" id="2838558"/>
    <lineage>
        <taxon>Bacteria</taxon>
        <taxon>Bacillati</taxon>
        <taxon>Bacillota</taxon>
        <taxon>Clostridia</taxon>
        <taxon>Lachnospirales</taxon>
        <taxon>Lachnospiraceae</taxon>
        <taxon>Enterocloster</taxon>
    </lineage>
</organism>
<dbReference type="Gene3D" id="2.40.30.10">
    <property type="entry name" value="Translation factors"/>
    <property type="match status" value="1"/>
</dbReference>
<dbReference type="NCBIfam" id="TIGR00275">
    <property type="entry name" value="aminoacetone oxidase family FAD-binding enzyme"/>
    <property type="match status" value="1"/>
</dbReference>
<evidence type="ECO:0000313" key="6">
    <source>
        <dbReference type="EMBL" id="HJC66175.1"/>
    </source>
</evidence>
<dbReference type="PANTHER" id="PTHR42887:SF2">
    <property type="entry name" value="OS12G0638800 PROTEIN"/>
    <property type="match status" value="1"/>
</dbReference>